<organism evidence="5 6">
    <name type="scientific">Sinorhizobium kostiense</name>
    <dbReference type="NCBI Taxonomy" id="76747"/>
    <lineage>
        <taxon>Bacteria</taxon>
        <taxon>Pseudomonadati</taxon>
        <taxon>Pseudomonadota</taxon>
        <taxon>Alphaproteobacteria</taxon>
        <taxon>Hyphomicrobiales</taxon>
        <taxon>Rhizobiaceae</taxon>
        <taxon>Sinorhizobium/Ensifer group</taxon>
        <taxon>Sinorhizobium</taxon>
    </lineage>
</organism>
<evidence type="ECO:0000313" key="5">
    <source>
        <dbReference type="EMBL" id="MBP2233960.1"/>
    </source>
</evidence>
<evidence type="ECO:0000256" key="1">
    <source>
        <dbReference type="ARBA" id="ARBA00023015"/>
    </source>
</evidence>
<gene>
    <name evidence="5" type="ORF">J2Z31_000450</name>
</gene>
<dbReference type="Pfam" id="PF00196">
    <property type="entry name" value="GerE"/>
    <property type="match status" value="1"/>
</dbReference>
<keyword evidence="6" id="KW-1185">Reference proteome</keyword>
<dbReference type="Proteomes" id="UP000730739">
    <property type="component" value="Unassembled WGS sequence"/>
</dbReference>
<reference evidence="5 6" key="1">
    <citation type="submission" date="2021-03" db="EMBL/GenBank/DDBJ databases">
        <title>Genomic Encyclopedia of Type Strains, Phase IV (KMG-IV): sequencing the most valuable type-strain genomes for metagenomic binning, comparative biology and taxonomic classification.</title>
        <authorList>
            <person name="Goeker M."/>
        </authorList>
    </citation>
    <scope>NUCLEOTIDE SEQUENCE [LARGE SCALE GENOMIC DNA]</scope>
    <source>
        <strain evidence="5 6">DSM 13372</strain>
    </source>
</reference>
<dbReference type="PANTHER" id="PTHR44688:SF16">
    <property type="entry name" value="DNA-BINDING TRANSCRIPTIONAL ACTIVATOR DEVR_DOSR"/>
    <property type="match status" value="1"/>
</dbReference>
<evidence type="ECO:0000256" key="3">
    <source>
        <dbReference type="ARBA" id="ARBA00023163"/>
    </source>
</evidence>
<dbReference type="Pfam" id="PF03472">
    <property type="entry name" value="Autoind_bind"/>
    <property type="match status" value="1"/>
</dbReference>
<sequence>MLQNNTLVDQLRKSVGFKHIAVGGLDIDGYHFGRGRSTDTSFPSAYVEAYFAEELCLSDPLLILTRERNVPMSDEEAFGTMAAPTRLEHLHRSFGICNRFLVPLSRDERVYGCVCFTNDHAFTGSERQLLTFLAEPLHKSVTKPLMDRFAASTYGLSAGELNCLGLASKGMTSEEIAAASKYQTETVNTYLKRATRKLGAANRAHAIAEAIRRQIIN</sequence>
<name>A0ABS4QTI3_9HYPH</name>
<dbReference type="Gene3D" id="3.30.450.80">
    <property type="entry name" value="Transcription factor LuxR-like, autoinducer-binding domain"/>
    <property type="match status" value="1"/>
</dbReference>
<keyword evidence="3" id="KW-0804">Transcription</keyword>
<dbReference type="SUPFAM" id="SSF46894">
    <property type="entry name" value="C-terminal effector domain of the bipartite response regulators"/>
    <property type="match status" value="1"/>
</dbReference>
<feature type="domain" description="HTH luxR-type" evidence="4">
    <location>
        <begin position="149"/>
        <end position="214"/>
    </location>
</feature>
<dbReference type="SMART" id="SM00421">
    <property type="entry name" value="HTH_LUXR"/>
    <property type="match status" value="1"/>
</dbReference>
<dbReference type="CDD" id="cd06170">
    <property type="entry name" value="LuxR_C_like"/>
    <property type="match status" value="1"/>
</dbReference>
<evidence type="ECO:0000256" key="2">
    <source>
        <dbReference type="ARBA" id="ARBA00023125"/>
    </source>
</evidence>
<protein>
    <submittedName>
        <fullName evidence="5">LuxR family quorum sensing-dependent transcriptional regulator</fullName>
    </submittedName>
</protein>
<keyword evidence="2" id="KW-0238">DNA-binding</keyword>
<dbReference type="PROSITE" id="PS50043">
    <property type="entry name" value="HTH_LUXR_2"/>
    <property type="match status" value="1"/>
</dbReference>
<dbReference type="RefSeq" id="WP_234939222.1">
    <property type="nucleotide sequence ID" value="NZ_JAGILA010000001.1"/>
</dbReference>
<dbReference type="InterPro" id="IPR036388">
    <property type="entry name" value="WH-like_DNA-bd_sf"/>
</dbReference>
<dbReference type="InterPro" id="IPR005143">
    <property type="entry name" value="TF_LuxR_autoind-bd_dom"/>
</dbReference>
<evidence type="ECO:0000313" key="6">
    <source>
        <dbReference type="Proteomes" id="UP000730739"/>
    </source>
</evidence>
<comment type="caution">
    <text evidence="5">The sequence shown here is derived from an EMBL/GenBank/DDBJ whole genome shotgun (WGS) entry which is preliminary data.</text>
</comment>
<dbReference type="InterPro" id="IPR036693">
    <property type="entry name" value="TF_LuxR_autoind-bd_dom_sf"/>
</dbReference>
<accession>A0ABS4QTI3</accession>
<dbReference type="InterPro" id="IPR000792">
    <property type="entry name" value="Tscrpt_reg_LuxR_C"/>
</dbReference>
<dbReference type="Gene3D" id="1.10.10.10">
    <property type="entry name" value="Winged helix-like DNA-binding domain superfamily/Winged helix DNA-binding domain"/>
    <property type="match status" value="1"/>
</dbReference>
<dbReference type="PANTHER" id="PTHR44688">
    <property type="entry name" value="DNA-BINDING TRANSCRIPTIONAL ACTIVATOR DEVR_DOSR"/>
    <property type="match status" value="1"/>
</dbReference>
<dbReference type="EMBL" id="JAGILA010000001">
    <property type="protein sequence ID" value="MBP2233960.1"/>
    <property type="molecule type" value="Genomic_DNA"/>
</dbReference>
<evidence type="ECO:0000259" key="4">
    <source>
        <dbReference type="PROSITE" id="PS50043"/>
    </source>
</evidence>
<dbReference type="SUPFAM" id="SSF75516">
    <property type="entry name" value="Pheromone-binding domain of LuxR-like quorum-sensing transcription factors"/>
    <property type="match status" value="1"/>
</dbReference>
<keyword evidence="1" id="KW-0805">Transcription regulation</keyword>
<dbReference type="InterPro" id="IPR016032">
    <property type="entry name" value="Sig_transdc_resp-reg_C-effctor"/>
</dbReference>
<proteinExistence type="predicted"/>